<dbReference type="PANTHER" id="PTHR12558">
    <property type="entry name" value="CELL DIVISION CYCLE 16,23,27"/>
    <property type="match status" value="1"/>
</dbReference>
<feature type="compositionally biased region" description="Polar residues" evidence="8">
    <location>
        <begin position="32"/>
        <end position="46"/>
    </location>
</feature>
<dbReference type="EMBL" id="KN847985">
    <property type="protein sequence ID" value="KIR46075.1"/>
    <property type="molecule type" value="Genomic_DNA"/>
</dbReference>
<dbReference type="Pfam" id="PF12895">
    <property type="entry name" value="ANAPC3"/>
    <property type="match status" value="2"/>
</dbReference>
<dbReference type="GO" id="GO:0051301">
    <property type="term" value="P:cell division"/>
    <property type="evidence" value="ECO:0007669"/>
    <property type="project" value="UniProtKB-KW"/>
</dbReference>
<feature type="repeat" description="TPR" evidence="7">
    <location>
        <begin position="679"/>
        <end position="712"/>
    </location>
</feature>
<dbReference type="Pfam" id="PF13432">
    <property type="entry name" value="TPR_16"/>
    <property type="match status" value="1"/>
</dbReference>
<dbReference type="PROSITE" id="PS50293">
    <property type="entry name" value="TPR_REGION"/>
    <property type="match status" value="1"/>
</dbReference>
<dbReference type="OrthoDB" id="10006270at2759"/>
<evidence type="ECO:0000256" key="6">
    <source>
        <dbReference type="ARBA" id="ARBA00023306"/>
    </source>
</evidence>
<dbReference type="GO" id="GO:0031145">
    <property type="term" value="P:anaphase-promoting complex-dependent catabolic process"/>
    <property type="evidence" value="ECO:0007669"/>
    <property type="project" value="TreeGrafter"/>
</dbReference>
<feature type="compositionally biased region" description="Pro residues" evidence="8">
    <location>
        <begin position="1"/>
        <end position="18"/>
    </location>
</feature>
<dbReference type="HOGENOM" id="CLU_011751_0_1_1"/>
<feature type="repeat" description="TPR" evidence="7">
    <location>
        <begin position="645"/>
        <end position="678"/>
    </location>
</feature>
<evidence type="ECO:0000256" key="1">
    <source>
        <dbReference type="ARBA" id="ARBA00022618"/>
    </source>
</evidence>
<keyword evidence="6" id="KW-0131">Cell cycle</keyword>
<sequence length="840" mass="93603">MFTPPNPPSGNPPPPSYSPFPSSSRHHRLQRNIPSNLSNSFSYTPADSNLDLSVDSDNFSFAYPTRRPRPSSLSIFSSGALDNAAEQGNRGISQVSPRAKPSPVGSKRSTATARPLHLTTDSRHGRVANGRTEYENGRPKSRMNETIGLDEEEGQDEERNWSMVDSMRLWRHDAIMQHLYETAAFWGDKILSWTADPNDAFWLAQTHFLTGHYLRAEKLLTEPLVPPPKGFLSPRDGSGAPDKGKRRSQDDDDVMNGLEYGEDEVLGRKLIDESLACRYLAAQCLVQQEKYVEALELVGESNPFRTLDHPTQGPDEPSQDGGIKLHSSLCLLRGSLHLRLSSFTLAKESLMEALMLDVKNYDAYRELIEGGMMSEKEEWEFVTHLAYRKQLSEDDANFVKLMYMTKLKKDTHAREVAAAREALTTQFALGENCDVLVGLADELYAKYKWEECYTVTSKILSRIPGHPSALPLHLACMHHIHRLRSSLFMLAHELVEQDPQAATTWYAVGLWYFSGKRWAEARRYFSKANLIDSRFSPAWIAFAHSFAYEGEHDHAITAYSTSARLFQGSHLPLLFIGMEHLQLSASNLAEEYFLAAKAINDSDPLLLNELGVVHYNKEDYAAAASYFRKALRASFDMQGVKSIWAVTYCNLGHAYRIMGEYNKSEHNYRQTIRLDPTNPTAYSSLALLYHLRGDIRLSIQIYHQALSLSPQDPLSTVLLEMALKEQMETLDPTTLPGLPGQLGGRDMDPFKVPKGNPSFGPVPVEMDPTTLGEAGGESVILPPGSVPLPLSTAPVTTSAGSLPTTRLSGDDGVDRSYVQGAEDGDEYEEGDGSTMDIEDD</sequence>
<keyword evidence="4" id="KW-0833">Ubl conjugation pathway</keyword>
<dbReference type="SUPFAM" id="SSF81901">
    <property type="entry name" value="HCP-like"/>
    <property type="match status" value="1"/>
</dbReference>
<dbReference type="GO" id="GO:0016567">
    <property type="term" value="P:protein ubiquitination"/>
    <property type="evidence" value="ECO:0007669"/>
    <property type="project" value="TreeGrafter"/>
</dbReference>
<evidence type="ECO:0000256" key="7">
    <source>
        <dbReference type="PROSITE-ProRule" id="PRU00339"/>
    </source>
</evidence>
<dbReference type="Gene3D" id="1.25.40.10">
    <property type="entry name" value="Tetratricopeptide repeat domain"/>
    <property type="match status" value="1"/>
</dbReference>
<feature type="region of interest" description="Disordered" evidence="8">
    <location>
        <begin position="1"/>
        <end position="49"/>
    </location>
</feature>
<keyword evidence="2" id="KW-0677">Repeat</keyword>
<feature type="compositionally biased region" description="Acidic residues" evidence="8">
    <location>
        <begin position="822"/>
        <end position="840"/>
    </location>
</feature>
<reference evidence="9" key="1">
    <citation type="submission" date="2015-01" db="EMBL/GenBank/DDBJ databases">
        <title>The Genome Sequence of Cryptococcus gattii CA1280.</title>
        <authorList>
            <consortium name="The Broad Institute Genomics Platform"/>
            <person name="Cuomo C."/>
            <person name="Litvintseva A."/>
            <person name="Chen Y."/>
            <person name="Heitman J."/>
            <person name="Sun S."/>
            <person name="Springer D."/>
            <person name="Dromer F."/>
            <person name="Young S."/>
            <person name="Zeng Q."/>
            <person name="Gargeya S."/>
            <person name="Abouelleil A."/>
            <person name="Alvarado L."/>
            <person name="Chapman S.B."/>
            <person name="Gainer-Dewar J."/>
            <person name="Goldberg J."/>
            <person name="Griggs A."/>
            <person name="Gujja S."/>
            <person name="Hansen M."/>
            <person name="Howarth C."/>
            <person name="Imamovic A."/>
            <person name="Larimer J."/>
            <person name="Murphy C."/>
            <person name="Naylor J."/>
            <person name="Pearson M."/>
            <person name="Priest M."/>
            <person name="Roberts A."/>
            <person name="Saif S."/>
            <person name="Shea T."/>
            <person name="Sykes S."/>
            <person name="Wortman J."/>
            <person name="Nusbaum C."/>
            <person name="Birren B."/>
        </authorList>
    </citation>
    <scope>NUCLEOTIDE SEQUENCE [LARGE SCALE GENOMIC DNA]</scope>
    <source>
        <strain evidence="9">CA1280</strain>
    </source>
</reference>
<dbReference type="PROSITE" id="PS50005">
    <property type="entry name" value="TPR"/>
    <property type="match status" value="3"/>
</dbReference>
<dbReference type="AlphaFoldDB" id="A0A0D0VM95"/>
<evidence type="ECO:0000256" key="4">
    <source>
        <dbReference type="ARBA" id="ARBA00022786"/>
    </source>
</evidence>
<feature type="region of interest" description="Disordered" evidence="8">
    <location>
        <begin position="756"/>
        <end position="840"/>
    </location>
</feature>
<dbReference type="Pfam" id="PF13414">
    <property type="entry name" value="TPR_11"/>
    <property type="match status" value="1"/>
</dbReference>
<dbReference type="InterPro" id="IPR019734">
    <property type="entry name" value="TPR_rpt"/>
</dbReference>
<evidence type="ECO:0000256" key="5">
    <source>
        <dbReference type="ARBA" id="ARBA00022803"/>
    </source>
</evidence>
<accession>A0A0D0VM95</accession>
<feature type="region of interest" description="Disordered" evidence="8">
    <location>
        <begin position="87"/>
        <end position="142"/>
    </location>
</feature>
<dbReference type="GO" id="GO:0005737">
    <property type="term" value="C:cytoplasm"/>
    <property type="evidence" value="ECO:0007669"/>
    <property type="project" value="TreeGrafter"/>
</dbReference>
<feature type="repeat" description="TPR" evidence="7">
    <location>
        <begin position="604"/>
        <end position="637"/>
    </location>
</feature>
<keyword evidence="1" id="KW-0132">Cell division</keyword>
<dbReference type="SUPFAM" id="SSF48452">
    <property type="entry name" value="TPR-like"/>
    <property type="match status" value="1"/>
</dbReference>
<name>A0A0D0VM95_CRYGA</name>
<evidence type="ECO:0000256" key="3">
    <source>
        <dbReference type="ARBA" id="ARBA00022776"/>
    </source>
</evidence>
<dbReference type="SMART" id="SM00028">
    <property type="entry name" value="TPR"/>
    <property type="match status" value="8"/>
</dbReference>
<gene>
    <name evidence="9" type="ORF">I312_04618</name>
</gene>
<evidence type="ECO:0000313" key="9">
    <source>
        <dbReference type="EMBL" id="KIR46075.1"/>
    </source>
</evidence>
<evidence type="ECO:0000256" key="2">
    <source>
        <dbReference type="ARBA" id="ARBA00022737"/>
    </source>
</evidence>
<organism evidence="9">
    <name type="scientific">Cryptococcus bacillisporus CA1280</name>
    <dbReference type="NCBI Taxonomy" id="1296109"/>
    <lineage>
        <taxon>Eukaryota</taxon>
        <taxon>Fungi</taxon>
        <taxon>Dikarya</taxon>
        <taxon>Basidiomycota</taxon>
        <taxon>Agaricomycotina</taxon>
        <taxon>Tremellomycetes</taxon>
        <taxon>Tremellales</taxon>
        <taxon>Cryptococcaceae</taxon>
        <taxon>Cryptococcus</taxon>
        <taxon>Cryptococcus gattii species complex</taxon>
    </lineage>
</organism>
<dbReference type="GO" id="GO:0005680">
    <property type="term" value="C:anaphase-promoting complex"/>
    <property type="evidence" value="ECO:0007669"/>
    <property type="project" value="UniProtKB-ARBA"/>
</dbReference>
<protein>
    <submittedName>
        <fullName evidence="9">Anaphase-promoting complex subunit 6</fullName>
    </submittedName>
</protein>
<evidence type="ECO:0000256" key="8">
    <source>
        <dbReference type="SAM" id="MobiDB-lite"/>
    </source>
</evidence>
<feature type="region of interest" description="Disordered" evidence="8">
    <location>
        <begin position="225"/>
        <end position="256"/>
    </location>
</feature>
<keyword evidence="5 7" id="KW-0802">TPR repeat</keyword>
<dbReference type="InterPro" id="IPR011990">
    <property type="entry name" value="TPR-like_helical_dom_sf"/>
</dbReference>
<keyword evidence="3" id="KW-0498">Mitosis</keyword>
<dbReference type="PANTHER" id="PTHR12558:SF9">
    <property type="entry name" value="CELL DIVISION CYCLE PROTEIN 16 HOMOLOG"/>
    <property type="match status" value="1"/>
</dbReference>
<dbReference type="GO" id="GO:0045842">
    <property type="term" value="P:positive regulation of mitotic metaphase/anaphase transition"/>
    <property type="evidence" value="ECO:0007669"/>
    <property type="project" value="TreeGrafter"/>
</dbReference>
<feature type="compositionally biased region" description="Polar residues" evidence="8">
    <location>
        <begin position="793"/>
        <end position="807"/>
    </location>
</feature>
<proteinExistence type="predicted"/>